<organism evidence="1 2">
    <name type="scientific">Talaromyces amestolkiae</name>
    <dbReference type="NCBI Taxonomy" id="1196081"/>
    <lineage>
        <taxon>Eukaryota</taxon>
        <taxon>Fungi</taxon>
        <taxon>Dikarya</taxon>
        <taxon>Ascomycota</taxon>
        <taxon>Pezizomycotina</taxon>
        <taxon>Eurotiomycetes</taxon>
        <taxon>Eurotiomycetidae</taxon>
        <taxon>Eurotiales</taxon>
        <taxon>Trichocomaceae</taxon>
        <taxon>Talaromyces</taxon>
        <taxon>Talaromyces sect. Talaromyces</taxon>
    </lineage>
</organism>
<dbReference type="AlphaFoldDB" id="A0A364KWJ3"/>
<evidence type="ECO:0000313" key="1">
    <source>
        <dbReference type="EMBL" id="RAO67899.1"/>
    </source>
</evidence>
<proteinExistence type="predicted"/>
<keyword evidence="2" id="KW-1185">Reference proteome</keyword>
<reference evidence="1 2" key="1">
    <citation type="journal article" date="2017" name="Biotechnol. Biofuels">
        <title>Differential beta-glucosidase expression as a function of carbon source availability in Talaromyces amestolkiae: a genomic and proteomic approach.</title>
        <authorList>
            <person name="de Eugenio L.I."/>
            <person name="Mendez-Liter J.A."/>
            <person name="Nieto-Dominguez M."/>
            <person name="Alonso L."/>
            <person name="Gil-Munoz J."/>
            <person name="Barriuso J."/>
            <person name="Prieto A."/>
            <person name="Martinez M.J."/>
        </authorList>
    </citation>
    <scope>NUCLEOTIDE SEQUENCE [LARGE SCALE GENOMIC DNA]</scope>
    <source>
        <strain evidence="1 2">CIB</strain>
    </source>
</reference>
<dbReference type="RefSeq" id="XP_040732415.1">
    <property type="nucleotide sequence ID" value="XM_040876220.1"/>
</dbReference>
<name>A0A364KWJ3_TALAM</name>
<sequence>MAPLLHTKRKAEDDLQAHLAQRSHRDCVDQPSVVGRIAEEGSLNFIIRNNDPRRLYVRPIAWTSEHLQLLDCKFVFENVILDREVKQASTIGGKDSSSSQPMRLGLSPYANHVKTNLLERTEPEIKTCLCQSILEAYNIHPQGSKYLPFRFNLRKIAQLPTEGVFASGAGPSSLAYISFETIQDIRYHHFRRVKGAAHPFTAKVRQRLWDIESPHLARDPYLVAILIALAQGQKRDQQRRGGDTDKTKHVALSETSRLSCQTLESKCQGIIQSFKVQVLAVYGATAQHFYVYTAIISAEFLDKFDKPWQCSSECPVVVEYHRIPVREELSLEMLHRILCPGSCEFCTGKDPLNRCRSREP</sequence>
<dbReference type="GeneID" id="63793127"/>
<accession>A0A364KWJ3</accession>
<dbReference type="EMBL" id="MIKG01000006">
    <property type="protein sequence ID" value="RAO67899.1"/>
    <property type="molecule type" value="Genomic_DNA"/>
</dbReference>
<dbReference type="OrthoDB" id="5343483at2759"/>
<gene>
    <name evidence="1" type="ORF">BHQ10_003911</name>
</gene>
<comment type="caution">
    <text evidence="1">The sequence shown here is derived from an EMBL/GenBank/DDBJ whole genome shotgun (WGS) entry which is preliminary data.</text>
</comment>
<evidence type="ECO:0000313" key="2">
    <source>
        <dbReference type="Proteomes" id="UP000249363"/>
    </source>
</evidence>
<dbReference type="Proteomes" id="UP000249363">
    <property type="component" value="Unassembled WGS sequence"/>
</dbReference>
<protein>
    <submittedName>
        <fullName evidence="1">Uncharacterized protein</fullName>
    </submittedName>
</protein>